<evidence type="ECO:0000256" key="3">
    <source>
        <dbReference type="ARBA" id="ARBA00004613"/>
    </source>
</evidence>
<dbReference type="InterPro" id="IPR041233">
    <property type="entry name" value="Melibiase_C"/>
</dbReference>
<evidence type="ECO:0000256" key="5">
    <source>
        <dbReference type="ARBA" id="ARBA00012755"/>
    </source>
</evidence>
<evidence type="ECO:0000259" key="14">
    <source>
        <dbReference type="Pfam" id="PF17801"/>
    </source>
</evidence>
<dbReference type="PROSITE" id="PS00512">
    <property type="entry name" value="ALPHA_GALACTOSIDASE"/>
    <property type="match status" value="1"/>
</dbReference>
<evidence type="ECO:0000256" key="8">
    <source>
        <dbReference type="ARBA" id="ARBA00022801"/>
    </source>
</evidence>
<dbReference type="SUPFAM" id="SSF51445">
    <property type="entry name" value="(Trans)glycosidases"/>
    <property type="match status" value="1"/>
</dbReference>
<proteinExistence type="inferred from homology"/>
<comment type="similarity">
    <text evidence="4 12">Belongs to the glycosyl hydrolase 27 family.</text>
</comment>
<organism evidence="15 16">
    <name type="scientific">Penicillium angulare</name>
    <dbReference type="NCBI Taxonomy" id="116970"/>
    <lineage>
        <taxon>Eukaryota</taxon>
        <taxon>Fungi</taxon>
        <taxon>Dikarya</taxon>
        <taxon>Ascomycota</taxon>
        <taxon>Pezizomycotina</taxon>
        <taxon>Eurotiomycetes</taxon>
        <taxon>Eurotiomycetidae</taxon>
        <taxon>Eurotiales</taxon>
        <taxon>Aspergillaceae</taxon>
        <taxon>Penicillium</taxon>
    </lineage>
</organism>
<keyword evidence="10" id="KW-0325">Glycoprotein</keyword>
<gene>
    <name evidence="15" type="ORF">N7456_006763</name>
</gene>
<evidence type="ECO:0000256" key="9">
    <source>
        <dbReference type="ARBA" id="ARBA00023157"/>
    </source>
</evidence>
<name>A0A9W9KCI0_9EURO</name>
<comment type="caution">
    <text evidence="15">The sequence shown here is derived from an EMBL/GenBank/DDBJ whole genome shotgun (WGS) entry which is preliminary data.</text>
</comment>
<keyword evidence="7 13" id="KW-0732">Signal</keyword>
<keyword evidence="11 12" id="KW-0326">Glycosidase</keyword>
<dbReference type="InterPro" id="IPR017853">
    <property type="entry name" value="GH"/>
</dbReference>
<feature type="domain" description="Alpha galactosidase C-terminal" evidence="14">
    <location>
        <begin position="330"/>
        <end position="394"/>
    </location>
</feature>
<evidence type="ECO:0000256" key="6">
    <source>
        <dbReference type="ARBA" id="ARBA00022525"/>
    </source>
</evidence>
<dbReference type="InterPro" id="IPR002241">
    <property type="entry name" value="Glyco_hydro_27"/>
</dbReference>
<dbReference type="InterPro" id="IPR000111">
    <property type="entry name" value="Glyco_hydro_27/36_CS"/>
</dbReference>
<evidence type="ECO:0000313" key="16">
    <source>
        <dbReference type="Proteomes" id="UP001149165"/>
    </source>
</evidence>
<dbReference type="InterPro" id="IPR013785">
    <property type="entry name" value="Aldolase_TIM"/>
</dbReference>
<evidence type="ECO:0000256" key="1">
    <source>
        <dbReference type="ARBA" id="ARBA00001255"/>
    </source>
</evidence>
<reference evidence="15" key="2">
    <citation type="journal article" date="2023" name="IMA Fungus">
        <title>Comparative genomic study of the Penicillium genus elucidates a diverse pangenome and 15 lateral gene transfer events.</title>
        <authorList>
            <person name="Petersen C."/>
            <person name="Sorensen T."/>
            <person name="Nielsen M.R."/>
            <person name="Sondergaard T.E."/>
            <person name="Sorensen J.L."/>
            <person name="Fitzpatrick D.A."/>
            <person name="Frisvad J.C."/>
            <person name="Nielsen K.L."/>
        </authorList>
    </citation>
    <scope>NUCLEOTIDE SEQUENCE</scope>
    <source>
        <strain evidence="15">IBT 30069</strain>
    </source>
</reference>
<evidence type="ECO:0000256" key="13">
    <source>
        <dbReference type="SAM" id="SignalP"/>
    </source>
</evidence>
<dbReference type="GO" id="GO:0005995">
    <property type="term" value="P:melibiose catabolic process"/>
    <property type="evidence" value="ECO:0007669"/>
    <property type="project" value="UniProtKB-ARBA"/>
</dbReference>
<evidence type="ECO:0000256" key="10">
    <source>
        <dbReference type="ARBA" id="ARBA00023180"/>
    </source>
</evidence>
<dbReference type="PRINTS" id="PR00740">
    <property type="entry name" value="GLHYDRLASE27"/>
</dbReference>
<dbReference type="Gene3D" id="3.20.20.70">
    <property type="entry name" value="Aldolase class I"/>
    <property type="match status" value="1"/>
</dbReference>
<dbReference type="FunFam" id="3.20.20.70:FF:000202">
    <property type="entry name" value="Alpha-galactosidase"/>
    <property type="match status" value="1"/>
</dbReference>
<evidence type="ECO:0000313" key="15">
    <source>
        <dbReference type="EMBL" id="KAJ5100711.1"/>
    </source>
</evidence>
<evidence type="ECO:0000256" key="12">
    <source>
        <dbReference type="RuleBase" id="RU361168"/>
    </source>
</evidence>
<accession>A0A9W9KCI0</accession>
<dbReference type="AlphaFoldDB" id="A0A9W9KCI0"/>
<keyword evidence="6" id="KW-0964">Secreted</keyword>
<comment type="subcellular location">
    <subcellularLocation>
        <location evidence="3">Secreted</location>
    </subcellularLocation>
</comment>
<sequence length="471" mass="50957">MHVAPLFLAIGLAAALDNGLAQTPQLGWNTWNSFACSMNETVILQAAEKIVSLGFRDLGYEYVVMDDCWSAGRNSSGYLIPDPEKFPNGVADVAKKVHAMGLKFGIYSSAGTLTCARYSGSLGYEEKDAAVWASWGIDYLKYDNCYNQGEEGTPKLSYDRYNAMGKALNATGRPILYSLCNWGVDGPWNFAPTIANSWRTSGDLINVWDRENVNCPCSELLGLDCKTPGYQCSVMNVLNKASYYPSKSFAGAWNDLDMLEVGNGGLTDDEAIAHFSLWAALKSPLLMTNVMTSIDAQTLSILQNTAVLAVSQDPESSSAVRIWRYYVDGGEIQLFSGSLSGGDQLVLLLNSSPKAREMNATLADIFWSDGPGGTASEIQSSWDVYDLWANRMSNATANSIIEGSNNATRPINMTALGGSESVYKKVPLPTSKALMGSKVGTVKANGRVTARVQPHGVALLRLREVATKDEL</sequence>
<comment type="catalytic activity">
    <reaction evidence="1 12">
        <text>Hydrolysis of terminal, non-reducing alpha-D-galactose residues in alpha-D-galactosides, including galactose oligosaccharides, galactomannans and galactolipids.</text>
        <dbReference type="EC" id="3.2.1.22"/>
    </reaction>
</comment>
<dbReference type="Pfam" id="PF17801">
    <property type="entry name" value="Melibiase_C"/>
    <property type="match status" value="1"/>
</dbReference>
<dbReference type="InterPro" id="IPR006215">
    <property type="entry name" value="Glyco_hydro_melibiase"/>
</dbReference>
<dbReference type="EMBL" id="JAPQKH010000004">
    <property type="protein sequence ID" value="KAJ5100711.1"/>
    <property type="molecule type" value="Genomic_DNA"/>
</dbReference>
<evidence type="ECO:0000256" key="11">
    <source>
        <dbReference type="ARBA" id="ARBA00023295"/>
    </source>
</evidence>
<protein>
    <recommendedName>
        <fullName evidence="5 12">Alpha-galactosidase</fullName>
        <ecNumber evidence="5 12">3.2.1.22</ecNumber>
    </recommendedName>
    <alternativeName>
        <fullName evidence="12">Melibiase</fullName>
    </alternativeName>
</protein>
<evidence type="ECO:0000256" key="7">
    <source>
        <dbReference type="ARBA" id="ARBA00022729"/>
    </source>
</evidence>
<feature type="signal peptide" evidence="13">
    <location>
        <begin position="1"/>
        <end position="21"/>
    </location>
</feature>
<dbReference type="PRINTS" id="PR00748">
    <property type="entry name" value="MELIBIASE"/>
</dbReference>
<dbReference type="Proteomes" id="UP001149165">
    <property type="component" value="Unassembled WGS sequence"/>
</dbReference>
<dbReference type="CDD" id="cd14792">
    <property type="entry name" value="GH27"/>
    <property type="match status" value="1"/>
</dbReference>
<reference evidence="15" key="1">
    <citation type="submission" date="2022-11" db="EMBL/GenBank/DDBJ databases">
        <authorList>
            <person name="Petersen C."/>
        </authorList>
    </citation>
    <scope>NUCLEOTIDE SEQUENCE</scope>
    <source>
        <strain evidence="15">IBT 30069</strain>
    </source>
</reference>
<dbReference type="PANTHER" id="PTHR11452">
    <property type="entry name" value="ALPHA-GALACTOSIDASE/ALPHA-N-ACETYLGALACTOSAMINIDASE"/>
    <property type="match status" value="1"/>
</dbReference>
<feature type="chain" id="PRO_5040902319" description="Alpha-galactosidase" evidence="13">
    <location>
        <begin position="22"/>
        <end position="471"/>
    </location>
</feature>
<dbReference type="PANTHER" id="PTHR11452:SF75">
    <property type="entry name" value="ALPHA-GALACTOSIDASE MEL1"/>
    <property type="match status" value="1"/>
</dbReference>
<dbReference type="GO" id="GO:0004557">
    <property type="term" value="F:alpha-galactosidase activity"/>
    <property type="evidence" value="ECO:0007669"/>
    <property type="project" value="UniProtKB-EC"/>
</dbReference>
<keyword evidence="16" id="KW-1185">Reference proteome</keyword>
<comment type="function">
    <text evidence="2">Hydrolyzes a variety of simple alpha-D-galactoside as well as more complex molecules such as oligosaccharides and polysaccharides.</text>
</comment>
<dbReference type="Gene3D" id="2.60.40.1180">
    <property type="entry name" value="Golgi alpha-mannosidase II"/>
    <property type="match status" value="1"/>
</dbReference>
<dbReference type="InterPro" id="IPR013780">
    <property type="entry name" value="Glyco_hydro_b"/>
</dbReference>
<dbReference type="GO" id="GO:0005576">
    <property type="term" value="C:extracellular region"/>
    <property type="evidence" value="ECO:0007669"/>
    <property type="project" value="UniProtKB-SubCell"/>
</dbReference>
<dbReference type="Pfam" id="PF16499">
    <property type="entry name" value="Melibiase_2"/>
    <property type="match status" value="2"/>
</dbReference>
<dbReference type="OrthoDB" id="5795902at2759"/>
<dbReference type="EC" id="3.2.1.22" evidence="5 12"/>
<keyword evidence="8 12" id="KW-0378">Hydrolase</keyword>
<keyword evidence="9 12" id="KW-1015">Disulfide bond</keyword>
<evidence type="ECO:0000256" key="2">
    <source>
        <dbReference type="ARBA" id="ARBA00003969"/>
    </source>
</evidence>
<dbReference type="SUPFAM" id="SSF51011">
    <property type="entry name" value="Glycosyl hydrolase domain"/>
    <property type="match status" value="1"/>
</dbReference>
<evidence type="ECO:0000256" key="4">
    <source>
        <dbReference type="ARBA" id="ARBA00009743"/>
    </source>
</evidence>